<evidence type="ECO:0000313" key="3">
    <source>
        <dbReference type="Proteomes" id="UP000177594"/>
    </source>
</evidence>
<keyword evidence="1" id="KW-1133">Transmembrane helix</keyword>
<reference evidence="2 3" key="1">
    <citation type="journal article" date="2016" name="Nat. Commun.">
        <title>Thousands of microbial genomes shed light on interconnected biogeochemical processes in an aquifer system.</title>
        <authorList>
            <person name="Anantharaman K."/>
            <person name="Brown C.T."/>
            <person name="Hug L.A."/>
            <person name="Sharon I."/>
            <person name="Castelle C.J."/>
            <person name="Probst A.J."/>
            <person name="Thomas B.C."/>
            <person name="Singh A."/>
            <person name="Wilkins M.J."/>
            <person name="Karaoz U."/>
            <person name="Brodie E.L."/>
            <person name="Williams K.H."/>
            <person name="Hubbard S.S."/>
            <person name="Banfield J.F."/>
        </authorList>
    </citation>
    <scope>NUCLEOTIDE SEQUENCE [LARGE SCALE GENOMIC DNA]</scope>
</reference>
<dbReference type="AlphaFoldDB" id="A0A1F8EFK4"/>
<keyword evidence="1" id="KW-0472">Membrane</keyword>
<protein>
    <submittedName>
        <fullName evidence="2">Uncharacterized protein</fullName>
    </submittedName>
</protein>
<organism evidence="2 3">
    <name type="scientific">Candidatus Yanofskybacteria bacterium RIFCSPHIGHO2_01_FULL_39_8b</name>
    <dbReference type="NCBI Taxonomy" id="1802659"/>
    <lineage>
        <taxon>Bacteria</taxon>
        <taxon>Candidatus Yanofskyibacteriota</taxon>
    </lineage>
</organism>
<evidence type="ECO:0000313" key="2">
    <source>
        <dbReference type="EMBL" id="OGM98785.1"/>
    </source>
</evidence>
<gene>
    <name evidence="2" type="ORF">A2817_00230</name>
</gene>
<evidence type="ECO:0000256" key="1">
    <source>
        <dbReference type="SAM" id="Phobius"/>
    </source>
</evidence>
<accession>A0A1F8EFK4</accession>
<keyword evidence="1" id="KW-0812">Transmembrane</keyword>
<proteinExistence type="predicted"/>
<dbReference type="EMBL" id="MGIZ01000032">
    <property type="protein sequence ID" value="OGM98785.1"/>
    <property type="molecule type" value="Genomic_DNA"/>
</dbReference>
<sequence length="370" mass="41733">MRYKALLAVAILLIGVSLYSQTVSPVTIETLDTTPTVVRTGQVFVQGYRIRYLDLSKYGEKVIIYEDKIKTGFLTLPDEIEIVEFNDGKNSEEKVGNETSKDISFVLKIIGPEKGSYKIPKGKLEWSIQRAGQTEENAENQKPIETEKEVYINYTTTITSDPYLDIRDKVYLAIHQYLTWTFWLISRALSPLAVLLLLVIFSVYMLRGKSAAEKEPDTAKPEEFDEPEASELPISFTGAYRLFFKELNRLEKNFLFSRAGMDKNKTLGFKRELSVLVRNLIGASLGDLNPGDSAWIILNQTRNVKGLYGQALSALALMLADYEKAMVSDSCAAYGDDGFNGELEFLKTNARLLKRSGRISARIKTILRRS</sequence>
<comment type="caution">
    <text evidence="2">The sequence shown here is derived from an EMBL/GenBank/DDBJ whole genome shotgun (WGS) entry which is preliminary data.</text>
</comment>
<dbReference type="Proteomes" id="UP000177594">
    <property type="component" value="Unassembled WGS sequence"/>
</dbReference>
<feature type="transmembrane region" description="Helical" evidence="1">
    <location>
        <begin position="180"/>
        <end position="206"/>
    </location>
</feature>
<name>A0A1F8EFK4_9BACT</name>